<dbReference type="Gene3D" id="3.40.50.1580">
    <property type="entry name" value="Nucleoside phosphorylase domain"/>
    <property type="match status" value="1"/>
</dbReference>
<dbReference type="PANTHER" id="PTHR46082:SF6">
    <property type="entry name" value="AAA+ ATPASE DOMAIN-CONTAINING PROTEIN-RELATED"/>
    <property type="match status" value="1"/>
</dbReference>
<dbReference type="AlphaFoldDB" id="A0A6A6GBZ3"/>
<dbReference type="PANTHER" id="PTHR46082">
    <property type="entry name" value="ATP/GTP-BINDING PROTEIN-RELATED"/>
    <property type="match status" value="1"/>
</dbReference>
<evidence type="ECO:0000259" key="1">
    <source>
        <dbReference type="Pfam" id="PF01048"/>
    </source>
</evidence>
<keyword evidence="3" id="KW-1185">Reference proteome</keyword>
<protein>
    <submittedName>
        <fullName evidence="2">Nucleoside phosphorylase domain-containing protein</fullName>
    </submittedName>
</protein>
<dbReference type="SUPFAM" id="SSF53167">
    <property type="entry name" value="Purine and uridine phosphorylases"/>
    <property type="match status" value="1"/>
</dbReference>
<reference evidence="3" key="1">
    <citation type="journal article" date="2020" name="Stud. Mycol.">
        <title>101 Dothideomycetes genomes: A test case for predicting lifestyles and emergence of pathogens.</title>
        <authorList>
            <person name="Haridas S."/>
            <person name="Albert R."/>
            <person name="Binder M."/>
            <person name="Bloem J."/>
            <person name="LaButti K."/>
            <person name="Salamov A."/>
            <person name="Andreopoulos B."/>
            <person name="Baker S."/>
            <person name="Barry K."/>
            <person name="Bills G."/>
            <person name="Bluhm B."/>
            <person name="Cannon C."/>
            <person name="Castanera R."/>
            <person name="Culley D."/>
            <person name="Daum C."/>
            <person name="Ezra D."/>
            <person name="Gonzalez J."/>
            <person name="Henrissat B."/>
            <person name="Kuo A."/>
            <person name="Liang C."/>
            <person name="Lipzen A."/>
            <person name="Lutzoni F."/>
            <person name="Magnuson J."/>
            <person name="Mondo S."/>
            <person name="Nolan M."/>
            <person name="Ohm R."/>
            <person name="Pangilinan J."/>
            <person name="Park H.-J."/>
            <person name="Ramirez L."/>
            <person name="Alfaro M."/>
            <person name="Sun H."/>
            <person name="Tritt A."/>
            <person name="Yoshinaga Y."/>
            <person name="Zwiers L.-H."/>
            <person name="Turgeon B."/>
            <person name="Goodwin S."/>
            <person name="Spatafora J."/>
            <person name="Crous P."/>
            <person name="Grigoriev I."/>
        </authorList>
    </citation>
    <scope>NUCLEOTIDE SEQUENCE [LARGE SCALE GENOMIC DNA]</scope>
    <source>
        <strain evidence="3">CECT 20119</strain>
    </source>
</reference>
<evidence type="ECO:0000313" key="2">
    <source>
        <dbReference type="EMBL" id="KAF2223246.1"/>
    </source>
</evidence>
<feature type="domain" description="Nucleoside phosphorylase" evidence="1">
    <location>
        <begin position="11"/>
        <end position="129"/>
    </location>
</feature>
<dbReference type="InterPro" id="IPR035994">
    <property type="entry name" value="Nucleoside_phosphorylase_sf"/>
</dbReference>
<accession>A0A6A6GBZ3</accession>
<dbReference type="GO" id="GO:0009116">
    <property type="term" value="P:nucleoside metabolic process"/>
    <property type="evidence" value="ECO:0007669"/>
    <property type="project" value="InterPro"/>
</dbReference>
<dbReference type="Proteomes" id="UP000799538">
    <property type="component" value="Unassembled WGS sequence"/>
</dbReference>
<dbReference type="InterPro" id="IPR053137">
    <property type="entry name" value="NLR-like"/>
</dbReference>
<gene>
    <name evidence="2" type="ORF">BDZ85DRAFT_124477</name>
</gene>
<sequence>MSTPKYRSDFRVAIICALPEEKEAVVAVMDRLYSEEDIYIPGHVNDTNTYTYGQLGGQPVALCSLRDAGTRTAAQALAKMEVSFLKLTIIFVVGIAGGAPFKKGGTSTGIRLGDVVISNAIYQHDFAKQNEDGVEIITDYDRQLPQLRGKAATWIKHLSPKDIARIAKNTNIDFVLYGDLLAGKYTQPALETDRIYDRDHRHKHRVGCEICAQTTETTGTVCSLVQNEACSAINCKAEAMPPRTRSGTEIFIGPYVSGSQVIKSAQHRAKLVELFGALALEMEGAGSCGEYPILIVKGIVDYADSHKNKHWRLYPAAMAALCTRAIIQDMQLGSGTYACLRFYIDC</sequence>
<dbReference type="EMBL" id="ML992507">
    <property type="protein sequence ID" value="KAF2223246.1"/>
    <property type="molecule type" value="Genomic_DNA"/>
</dbReference>
<dbReference type="InterPro" id="IPR000845">
    <property type="entry name" value="Nucleoside_phosphorylase_d"/>
</dbReference>
<name>A0A6A6GBZ3_9PEZI</name>
<dbReference type="GO" id="GO:0003824">
    <property type="term" value="F:catalytic activity"/>
    <property type="evidence" value="ECO:0007669"/>
    <property type="project" value="InterPro"/>
</dbReference>
<proteinExistence type="predicted"/>
<evidence type="ECO:0000313" key="3">
    <source>
        <dbReference type="Proteomes" id="UP000799538"/>
    </source>
</evidence>
<organism evidence="2 3">
    <name type="scientific">Elsinoe ampelina</name>
    <dbReference type="NCBI Taxonomy" id="302913"/>
    <lineage>
        <taxon>Eukaryota</taxon>
        <taxon>Fungi</taxon>
        <taxon>Dikarya</taxon>
        <taxon>Ascomycota</taxon>
        <taxon>Pezizomycotina</taxon>
        <taxon>Dothideomycetes</taxon>
        <taxon>Dothideomycetidae</taxon>
        <taxon>Myriangiales</taxon>
        <taxon>Elsinoaceae</taxon>
        <taxon>Elsinoe</taxon>
    </lineage>
</organism>
<dbReference type="Pfam" id="PF01048">
    <property type="entry name" value="PNP_UDP_1"/>
    <property type="match status" value="1"/>
</dbReference>
<dbReference type="OrthoDB" id="3847045at2759"/>